<feature type="transmembrane region" description="Helical" evidence="1">
    <location>
        <begin position="724"/>
        <end position="746"/>
    </location>
</feature>
<dbReference type="Gene3D" id="2.10.220.10">
    <property type="entry name" value="Hormone Receptor, Insulin-like Growth Factor Receptor 1, Chain A, domain 2"/>
    <property type="match status" value="3"/>
</dbReference>
<name>Q234N0_TETTS</name>
<dbReference type="RefSeq" id="XP_001012218.2">
    <property type="nucleotide sequence ID" value="XM_001012218.2"/>
</dbReference>
<dbReference type="eggNOG" id="KOG3525">
    <property type="taxonomic scope" value="Eukaryota"/>
</dbReference>
<dbReference type="CDD" id="cd00064">
    <property type="entry name" value="FU"/>
    <property type="match status" value="2"/>
</dbReference>
<dbReference type="HOGENOM" id="CLU_010239_0_0_1"/>
<sequence length="970" mass="110864">MKSKDQFIHFQRSLKQQKSSQIIANSKNNQSSQLMLRQKDTLCFQIKYNHITKFFRINKDLKSKQIIPIKPQQLIKNYYKIINPNQDQLDLRISNQVRDYWLVNVLRDVKTVQENGVLQISVKKAIIIIIISSMFNALIVIKVAQNVMDLEIVNAPLVEIILNYKMVNPGFFIQQNNCFPCDSSCLTCTGTSTNCTSCQPDLFLNVSQSTCLPSCPENGFYVSGQSCMPCDPTCATCSGPLQTQCNSCQSNLFQYDDDKMCKACPNSSIDPSIIAQKMQNCSQITQKCLLSSQTNKYELTAICNQCQSPQVLSNNNCVQTCSEVAQDYIFNQSLGYCQCIPSSPYQHNLPNGNILCNSFQLSGYYCDQNKICNPCQQSKCQICANQQICTACEQSYYMWQNNCINACESDLGLEVSQSNKECICKPNYIFYAQKQICILQLQINSIKLTKDLQYNIITVVFNRSPYPDELKTISLQIDPNKLIPNTDYRIVSQQQNDKNLIFQVSTNQNIKISQIVINYNSKQAIYKVQNTILTSEEANQHLQSQQSTMNSMNSLGQTLSPQEGTAQSIVNILKNFQIICLLSNFVQLLGPLIVFKDYLPQPLYVGALLGASFIFTEIPNSEELSANLINSNSNNQEQSSQQSLLEHLGFSENIYSNLPIPHLLLIVCVVISLLCLFARWIMKGKQYTMTIVNLLVNAMSSFHQGYITCSLFSIFYSLQYSSQRLVAVIQLSMHIIFLILICVIVIKKDIAYIKNNIPNFMLNLNIKSRGWKSYLIMSYLKKYICITIIYAIYYNPLACCIAISVNFVCFAMYLLYFRFFTSKICNIYKIFQELVISLTFILFAVSVKKQQQMMQKDIISNEEMISTIDFSLIVLFMIISCLALSFFIFIARTSVQIFMIVLKIRKYFQEKKKFKTPSQELDFLFTQKKQNLELPVIKIQIRSSYINKTSSNNNSVKNNLKNDSLKEEII</sequence>
<dbReference type="SMART" id="SM00261">
    <property type="entry name" value="FU"/>
    <property type="match status" value="3"/>
</dbReference>
<dbReference type="Proteomes" id="UP000009168">
    <property type="component" value="Unassembled WGS sequence"/>
</dbReference>
<dbReference type="AlphaFoldDB" id="Q234N0"/>
<gene>
    <name evidence="2" type="ORF">TTHERM_00102680</name>
</gene>
<feature type="transmembrane region" description="Helical" evidence="1">
    <location>
        <begin position="694"/>
        <end position="718"/>
    </location>
</feature>
<organism evidence="2 3">
    <name type="scientific">Tetrahymena thermophila (strain SB210)</name>
    <dbReference type="NCBI Taxonomy" id="312017"/>
    <lineage>
        <taxon>Eukaryota</taxon>
        <taxon>Sar</taxon>
        <taxon>Alveolata</taxon>
        <taxon>Ciliophora</taxon>
        <taxon>Intramacronucleata</taxon>
        <taxon>Oligohymenophorea</taxon>
        <taxon>Hymenostomatida</taxon>
        <taxon>Tetrahymenina</taxon>
        <taxon>Tetrahymenidae</taxon>
        <taxon>Tetrahymena</taxon>
    </lineage>
</organism>
<protein>
    <submittedName>
        <fullName evidence="2">Transmembrane protein, putative</fullName>
    </submittedName>
</protein>
<dbReference type="InterPro" id="IPR006212">
    <property type="entry name" value="Furin_repeat"/>
</dbReference>
<keyword evidence="1" id="KW-1133">Transmembrane helix</keyword>
<dbReference type="GeneID" id="7841235"/>
<dbReference type="InterPro" id="IPR009030">
    <property type="entry name" value="Growth_fac_rcpt_cys_sf"/>
</dbReference>
<dbReference type="KEGG" id="tet:TTHERM_00102680"/>
<proteinExistence type="predicted"/>
<keyword evidence="1" id="KW-0472">Membrane</keyword>
<feature type="transmembrane region" description="Helical" evidence="1">
    <location>
        <begin position="868"/>
        <end position="891"/>
    </location>
</feature>
<accession>Q234N0</accession>
<dbReference type="InParanoid" id="Q234N0"/>
<evidence type="ECO:0000313" key="3">
    <source>
        <dbReference type="Proteomes" id="UP000009168"/>
    </source>
</evidence>
<feature type="transmembrane region" description="Helical" evidence="1">
    <location>
        <begin position="660"/>
        <end position="682"/>
    </location>
</feature>
<dbReference type="SUPFAM" id="SSF57184">
    <property type="entry name" value="Growth factor receptor domain"/>
    <property type="match status" value="1"/>
</dbReference>
<evidence type="ECO:0000313" key="2">
    <source>
        <dbReference type="EMBL" id="EAR91973.2"/>
    </source>
</evidence>
<reference evidence="3" key="1">
    <citation type="journal article" date="2006" name="PLoS Biol.">
        <title>Macronuclear genome sequence of the ciliate Tetrahymena thermophila, a model eukaryote.</title>
        <authorList>
            <person name="Eisen J.A."/>
            <person name="Coyne R.S."/>
            <person name="Wu M."/>
            <person name="Wu D."/>
            <person name="Thiagarajan M."/>
            <person name="Wortman J.R."/>
            <person name="Badger J.H."/>
            <person name="Ren Q."/>
            <person name="Amedeo P."/>
            <person name="Jones K.M."/>
            <person name="Tallon L.J."/>
            <person name="Delcher A.L."/>
            <person name="Salzberg S.L."/>
            <person name="Silva J.C."/>
            <person name="Haas B.J."/>
            <person name="Majoros W.H."/>
            <person name="Farzad M."/>
            <person name="Carlton J.M."/>
            <person name="Smith R.K. Jr."/>
            <person name="Garg J."/>
            <person name="Pearlman R.E."/>
            <person name="Karrer K.M."/>
            <person name="Sun L."/>
            <person name="Manning G."/>
            <person name="Elde N.C."/>
            <person name="Turkewitz A.P."/>
            <person name="Asai D.J."/>
            <person name="Wilkes D.E."/>
            <person name="Wang Y."/>
            <person name="Cai H."/>
            <person name="Collins K."/>
            <person name="Stewart B.A."/>
            <person name="Lee S.R."/>
            <person name="Wilamowska K."/>
            <person name="Weinberg Z."/>
            <person name="Ruzzo W.L."/>
            <person name="Wloga D."/>
            <person name="Gaertig J."/>
            <person name="Frankel J."/>
            <person name="Tsao C.-C."/>
            <person name="Gorovsky M.A."/>
            <person name="Keeling P.J."/>
            <person name="Waller R.F."/>
            <person name="Patron N.J."/>
            <person name="Cherry J.M."/>
            <person name="Stover N.A."/>
            <person name="Krieger C.J."/>
            <person name="del Toro C."/>
            <person name="Ryder H.F."/>
            <person name="Williamson S.C."/>
            <person name="Barbeau R.A."/>
            <person name="Hamilton E.P."/>
            <person name="Orias E."/>
        </authorList>
    </citation>
    <scope>NUCLEOTIDE SEQUENCE [LARGE SCALE GENOMIC DNA]</scope>
    <source>
        <strain evidence="3">SB210</strain>
    </source>
</reference>
<dbReference type="InterPro" id="IPR023298">
    <property type="entry name" value="ATPase_P-typ_TM_dom_sf"/>
</dbReference>
<evidence type="ECO:0000256" key="1">
    <source>
        <dbReference type="SAM" id="Phobius"/>
    </source>
</evidence>
<keyword evidence="3" id="KW-1185">Reference proteome</keyword>
<dbReference type="EMBL" id="GG662767">
    <property type="protein sequence ID" value="EAR91973.2"/>
    <property type="molecule type" value="Genomic_DNA"/>
</dbReference>
<dbReference type="OrthoDB" id="282489at2759"/>
<feature type="transmembrane region" description="Helical" evidence="1">
    <location>
        <begin position="783"/>
        <end position="815"/>
    </location>
</feature>
<keyword evidence="1 2" id="KW-0812">Transmembrane</keyword>
<feature type="transmembrane region" description="Helical" evidence="1">
    <location>
        <begin position="827"/>
        <end position="847"/>
    </location>
</feature>
<dbReference type="SUPFAM" id="SSF81665">
    <property type="entry name" value="Calcium ATPase, transmembrane domain M"/>
    <property type="match status" value="1"/>
</dbReference>